<keyword evidence="4" id="KW-1185">Reference proteome</keyword>
<reference evidence="3 4" key="1">
    <citation type="submission" date="2016-11" db="EMBL/GenBank/DDBJ databases">
        <authorList>
            <person name="Jaros S."/>
            <person name="Januszkiewicz K."/>
            <person name="Wedrychowicz H."/>
        </authorList>
    </citation>
    <scope>NUCLEOTIDE SEQUENCE [LARGE SCALE GENOMIC DNA]</scope>
    <source>
        <strain evidence="3 4">DSM 15929</strain>
    </source>
</reference>
<dbReference type="InterPro" id="IPR050570">
    <property type="entry name" value="Cell_wall_metabolism_enzyme"/>
</dbReference>
<dbReference type="Pfam" id="PF01551">
    <property type="entry name" value="Peptidase_M23"/>
    <property type="match status" value="1"/>
</dbReference>
<dbReference type="GO" id="GO:0004222">
    <property type="term" value="F:metalloendopeptidase activity"/>
    <property type="evidence" value="ECO:0007669"/>
    <property type="project" value="TreeGrafter"/>
</dbReference>
<sequence>MNNNQIKKQLYRISSRNKKKAENKIRPLALESAYPRRLPFAWKEKHILRSRHKIWIGALLIILVIALIRMVIWLDAYNLNRTSRIIVKEGIDYDYFREMLLPEDIYRDINVCYQSGEEKESECKAEYAAIYTLLKQNKLIKGDNVSAGKFDYLKERLQENKSCQELTGYYESILSDIKLFPVKIEEAEKVSYVDTWSELRNYGGNRRHEGTDIFPKENTRGKYKVISATDGVVERLGWLEKGGYRVGIRAPHGAYFYYAHLDSYAKGLGIGDIIKAGDLLGYMGDSGYGKEGTRGKFPVHLHFGIYADTVLGELSVNPYRSLLYLEKKHSD</sequence>
<dbReference type="InterPro" id="IPR016047">
    <property type="entry name" value="M23ase_b-sheet_dom"/>
</dbReference>
<dbReference type="InterPro" id="IPR011055">
    <property type="entry name" value="Dup_hybrid_motif"/>
</dbReference>
<proteinExistence type="predicted"/>
<dbReference type="PANTHER" id="PTHR21666">
    <property type="entry name" value="PEPTIDASE-RELATED"/>
    <property type="match status" value="1"/>
</dbReference>
<dbReference type="Proteomes" id="UP000184386">
    <property type="component" value="Unassembled WGS sequence"/>
</dbReference>
<keyword evidence="1" id="KW-0472">Membrane</keyword>
<dbReference type="RefSeq" id="WP_242962400.1">
    <property type="nucleotide sequence ID" value="NZ_FRAC01000008.1"/>
</dbReference>
<protein>
    <submittedName>
        <fullName evidence="3">Peptidase family M23</fullName>
    </submittedName>
</protein>
<dbReference type="STRING" id="1121322.SAMN02745136_01241"/>
<evidence type="ECO:0000313" key="4">
    <source>
        <dbReference type="Proteomes" id="UP000184386"/>
    </source>
</evidence>
<keyword evidence="1" id="KW-1133">Transmembrane helix</keyword>
<evidence type="ECO:0000256" key="1">
    <source>
        <dbReference type="SAM" id="Phobius"/>
    </source>
</evidence>
<dbReference type="EMBL" id="FRAC01000008">
    <property type="protein sequence ID" value="SHJ93092.1"/>
    <property type="molecule type" value="Genomic_DNA"/>
</dbReference>
<feature type="transmembrane region" description="Helical" evidence="1">
    <location>
        <begin position="54"/>
        <end position="74"/>
    </location>
</feature>
<accession>A0A1M6NBN6</accession>
<feature type="domain" description="M23ase beta-sheet core" evidence="2">
    <location>
        <begin position="207"/>
        <end position="308"/>
    </location>
</feature>
<keyword evidence="1" id="KW-0812">Transmembrane</keyword>
<dbReference type="Gene3D" id="2.70.70.10">
    <property type="entry name" value="Glucose Permease (Domain IIA)"/>
    <property type="match status" value="1"/>
</dbReference>
<dbReference type="SUPFAM" id="SSF51261">
    <property type="entry name" value="Duplicated hybrid motif"/>
    <property type="match status" value="1"/>
</dbReference>
<dbReference type="PANTHER" id="PTHR21666:SF270">
    <property type="entry name" value="MUREIN HYDROLASE ACTIVATOR ENVC"/>
    <property type="match status" value="1"/>
</dbReference>
<name>A0A1M6NBN6_9FIRM</name>
<evidence type="ECO:0000313" key="3">
    <source>
        <dbReference type="EMBL" id="SHJ93092.1"/>
    </source>
</evidence>
<evidence type="ECO:0000259" key="2">
    <source>
        <dbReference type="Pfam" id="PF01551"/>
    </source>
</evidence>
<dbReference type="AlphaFoldDB" id="A0A1M6NBN6"/>
<gene>
    <name evidence="3" type="ORF">SAMN02745136_01241</name>
</gene>
<organism evidence="3 4">
    <name type="scientific">Anaerocolumna jejuensis DSM 15929</name>
    <dbReference type="NCBI Taxonomy" id="1121322"/>
    <lineage>
        <taxon>Bacteria</taxon>
        <taxon>Bacillati</taxon>
        <taxon>Bacillota</taxon>
        <taxon>Clostridia</taxon>
        <taxon>Lachnospirales</taxon>
        <taxon>Lachnospiraceae</taxon>
        <taxon>Anaerocolumna</taxon>
    </lineage>
</organism>
<dbReference type="CDD" id="cd12797">
    <property type="entry name" value="M23_peptidase"/>
    <property type="match status" value="1"/>
</dbReference>